<keyword evidence="1" id="KW-0472">Membrane</keyword>
<name>R9ZXW1_9CAUD</name>
<protein>
    <submittedName>
        <fullName evidence="2">Uncharacterized protein</fullName>
    </submittedName>
</protein>
<gene>
    <name evidence="2" type="ORF">Phi19:1_gp080</name>
</gene>
<keyword evidence="1" id="KW-1133">Transmembrane helix</keyword>
<keyword evidence="1" id="KW-0812">Transmembrane</keyword>
<reference evidence="3" key="2">
    <citation type="submission" date="2013-03" db="EMBL/GenBank/DDBJ databases">
        <title>The Cellulophaga phages: a novel, diverse, and globally ubiquitous model system.</title>
        <authorList>
            <person name="Holmfeldt K."/>
            <person name="Solonenko N."/>
            <person name="Shah M."/>
            <person name="Corrier K."/>
            <person name="Riemann L."/>
            <person name="VerBerkmoes N.C."/>
            <person name="Sullivan M.B."/>
        </authorList>
    </citation>
    <scope>NUCLEOTIDE SEQUENCE [LARGE SCALE GENOMIC DNA]</scope>
</reference>
<evidence type="ECO:0000313" key="2">
    <source>
        <dbReference type="EMBL" id="AGO47370.1"/>
    </source>
</evidence>
<dbReference type="GeneID" id="16880959"/>
<keyword evidence="3" id="KW-1185">Reference proteome</keyword>
<dbReference type="KEGG" id="vg:16880959"/>
<sequence length="53" mass="6579">MKNWTKQEIIEADRILTEYKKRDLKQKVIILRFYYFCLMLVIILIISLILIKY</sequence>
<dbReference type="Proteomes" id="UP000014730">
    <property type="component" value="Segment"/>
</dbReference>
<accession>R9ZXW1</accession>
<proteinExistence type="predicted"/>
<dbReference type="EMBL" id="KC821607">
    <property type="protein sequence ID" value="AGO47370.1"/>
    <property type="molecule type" value="Genomic_DNA"/>
</dbReference>
<dbReference type="RefSeq" id="YP_008241773.1">
    <property type="nucleotide sequence ID" value="NC_021799.1"/>
</dbReference>
<evidence type="ECO:0000313" key="3">
    <source>
        <dbReference type="Proteomes" id="UP000014730"/>
    </source>
</evidence>
<evidence type="ECO:0000256" key="1">
    <source>
        <dbReference type="SAM" id="Phobius"/>
    </source>
</evidence>
<organism evidence="2 3">
    <name type="scientific">Cellulophaga phage phi19:1</name>
    <dbReference type="NCBI Taxonomy" id="1327970"/>
    <lineage>
        <taxon>Viruses</taxon>
        <taxon>Duplodnaviria</taxon>
        <taxon>Heunggongvirae</taxon>
        <taxon>Uroviricota</taxon>
        <taxon>Caudoviricetes</taxon>
        <taxon>Assiduviridae</taxon>
        <taxon>Cellubavirus</taxon>
        <taxon>Cellubavirus phi19una</taxon>
    </lineage>
</organism>
<feature type="transmembrane region" description="Helical" evidence="1">
    <location>
        <begin position="29"/>
        <end position="51"/>
    </location>
</feature>
<reference evidence="2 3" key="1">
    <citation type="journal article" date="2013" name="Proc. Natl. Acad. Sci. U.S.A.">
        <title>Twelve previously unknown phage genera are ubiquitous in global oceans.</title>
        <authorList>
            <person name="Holmfeldt K."/>
            <person name="Solonenko N."/>
            <person name="Shah M."/>
            <person name="Corrier K."/>
            <person name="Riemann L."/>
            <person name="Verberkmoes N.C."/>
            <person name="Sullivan M.B."/>
        </authorList>
    </citation>
    <scope>NUCLEOTIDE SEQUENCE [LARGE SCALE GENOMIC DNA]</scope>
    <source>
        <strain evidence="2">Phi19:1</strain>
    </source>
</reference>